<keyword evidence="3" id="KW-0472">Membrane</keyword>
<accession>A0A4R1BXS7</accession>
<feature type="transmembrane region" description="Helical" evidence="3">
    <location>
        <begin position="86"/>
        <end position="107"/>
    </location>
</feature>
<comment type="caution">
    <text evidence="5">The sequence shown here is derived from an EMBL/GenBank/DDBJ whole genome shotgun (WGS) entry which is preliminary data.</text>
</comment>
<dbReference type="RefSeq" id="WP_131584807.1">
    <property type="nucleotide sequence ID" value="NZ_SJZJ01000023.1"/>
</dbReference>
<feature type="compositionally biased region" description="Polar residues" evidence="2">
    <location>
        <begin position="477"/>
        <end position="486"/>
    </location>
</feature>
<evidence type="ECO:0000259" key="4">
    <source>
        <dbReference type="Pfam" id="PF03816"/>
    </source>
</evidence>
<dbReference type="OrthoDB" id="3573673at2"/>
<evidence type="ECO:0000313" key="5">
    <source>
        <dbReference type="EMBL" id="TCJ22447.1"/>
    </source>
</evidence>
<comment type="similarity">
    <text evidence="1">Belongs to the LytR/CpsA/Psr (LCP) family.</text>
</comment>
<dbReference type="Gene3D" id="3.40.630.190">
    <property type="entry name" value="LCP protein"/>
    <property type="match status" value="1"/>
</dbReference>
<evidence type="ECO:0000256" key="1">
    <source>
        <dbReference type="ARBA" id="ARBA00006068"/>
    </source>
</evidence>
<keyword evidence="6" id="KW-1185">Reference proteome</keyword>
<dbReference type="Pfam" id="PF03816">
    <property type="entry name" value="LytR_cpsA_psr"/>
    <property type="match status" value="1"/>
</dbReference>
<evidence type="ECO:0000256" key="2">
    <source>
        <dbReference type="SAM" id="MobiDB-lite"/>
    </source>
</evidence>
<dbReference type="EMBL" id="SJZJ01000023">
    <property type="protein sequence ID" value="TCJ22447.1"/>
    <property type="molecule type" value="Genomic_DNA"/>
</dbReference>
<dbReference type="AlphaFoldDB" id="A0A4R1BXS7"/>
<protein>
    <submittedName>
        <fullName evidence="5">LytR family transcriptional regulator</fullName>
    </submittedName>
</protein>
<evidence type="ECO:0000313" key="6">
    <source>
        <dbReference type="Proteomes" id="UP000295453"/>
    </source>
</evidence>
<gene>
    <name evidence="5" type="ORF">EPD65_12975</name>
</gene>
<evidence type="ECO:0000256" key="3">
    <source>
        <dbReference type="SAM" id="Phobius"/>
    </source>
</evidence>
<keyword evidence="3" id="KW-0812">Transmembrane</keyword>
<keyword evidence="3" id="KW-1133">Transmembrane helix</keyword>
<feature type="region of interest" description="Disordered" evidence="2">
    <location>
        <begin position="437"/>
        <end position="486"/>
    </location>
</feature>
<proteinExistence type="inferred from homology"/>
<organism evidence="5 6">
    <name type="scientific">Nocardioides jejuensis</name>
    <dbReference type="NCBI Taxonomy" id="2502782"/>
    <lineage>
        <taxon>Bacteria</taxon>
        <taxon>Bacillati</taxon>
        <taxon>Actinomycetota</taxon>
        <taxon>Actinomycetes</taxon>
        <taxon>Propionibacteriales</taxon>
        <taxon>Nocardioidaceae</taxon>
        <taxon>Nocardioides</taxon>
    </lineage>
</organism>
<dbReference type="PANTHER" id="PTHR33392">
    <property type="entry name" value="POLYISOPRENYL-TEICHOIC ACID--PEPTIDOGLYCAN TEICHOIC ACID TRANSFERASE TAGU"/>
    <property type="match status" value="1"/>
</dbReference>
<dbReference type="NCBIfam" id="TIGR00350">
    <property type="entry name" value="lytR_cpsA_psr"/>
    <property type="match status" value="1"/>
</dbReference>
<dbReference type="InterPro" id="IPR050922">
    <property type="entry name" value="LytR/CpsA/Psr_CW_biosynth"/>
</dbReference>
<dbReference type="InterPro" id="IPR004474">
    <property type="entry name" value="LytR_CpsA_psr"/>
</dbReference>
<feature type="compositionally biased region" description="Polar residues" evidence="2">
    <location>
        <begin position="452"/>
        <end position="464"/>
    </location>
</feature>
<feature type="transmembrane region" description="Helical" evidence="3">
    <location>
        <begin position="26"/>
        <end position="45"/>
    </location>
</feature>
<feature type="transmembrane region" description="Helical" evidence="3">
    <location>
        <begin position="52"/>
        <end position="74"/>
    </location>
</feature>
<name>A0A4R1BXS7_9ACTN</name>
<dbReference type="PANTHER" id="PTHR33392:SF6">
    <property type="entry name" value="POLYISOPRENYL-TEICHOIC ACID--PEPTIDOGLYCAN TEICHOIC ACID TRANSFERASE TAGU"/>
    <property type="match status" value="1"/>
</dbReference>
<reference evidence="5 6" key="1">
    <citation type="submission" date="2019-03" db="EMBL/GenBank/DDBJ databases">
        <authorList>
            <person name="Kim M.K.M."/>
        </authorList>
    </citation>
    <scope>NUCLEOTIDE SEQUENCE [LARGE SCALE GENOMIC DNA]</scope>
    <source>
        <strain evidence="5 6">18JY15-6</strain>
    </source>
</reference>
<feature type="transmembrane region" description="Helical" evidence="3">
    <location>
        <begin position="128"/>
        <end position="149"/>
    </location>
</feature>
<dbReference type="Proteomes" id="UP000295453">
    <property type="component" value="Unassembled WGS sequence"/>
</dbReference>
<sequence>MPPVLPPGSHLSREHDRAARIRFRRAITLMAMTIVLPGSAQLVAGNRKVGRIALRIVLCLIALAVLFGLIGLVWHPFLLKLGSSPSFLLLLRLGLIAGAVGWFALLVDAWRLGQPLTLVKNHRLAMTGMNAVLTFCVAGSLLFGAHIVGVSRDALLQLSGHGGNGNANDGRYNVLLLGGDSGASRWGMRPDSLQIASVDAETGRTVLIGLPRNMENFHFAPGSVMDKQFPDGFNCDACYLNGVSTWAGDHTDLFKGSDNPGIDATVMAIEGITGLKINYWAMVNLQGFRDVVNAVGGVKLHVREPIPVGLPGDSFYTHLKTGYYRLNGFEALWYARARHDSDDYSRMARQKCMINALSQQVSPETVVRKFGAIAKATSGMIETNIPTGDFSTLVPLAMKARSQKISTLSLVPPLVRDTAHPDMGFIHDKVKQAIDKAEGKAGKPAGKAVVPSASSAPNGETQRGGSIGTRETGYAANDSTDLSSAC</sequence>
<feature type="domain" description="Cell envelope-related transcriptional attenuator" evidence="4">
    <location>
        <begin position="256"/>
        <end position="361"/>
    </location>
</feature>